<dbReference type="GeneID" id="57142883"/>
<dbReference type="Gene3D" id="3.30.110.190">
    <property type="match status" value="1"/>
</dbReference>
<dbReference type="Proteomes" id="UP000319525">
    <property type="component" value="Unassembled WGS sequence"/>
</dbReference>
<dbReference type="EMBL" id="BJML01000001">
    <property type="protein sequence ID" value="GEB44219.1"/>
    <property type="molecule type" value="Genomic_DNA"/>
</dbReference>
<reference evidence="1 2" key="1">
    <citation type="submission" date="2019-06" db="EMBL/GenBank/DDBJ databases">
        <title>Whole genome shotgun sequence of Microbacterium testaceum NBRC 12675.</title>
        <authorList>
            <person name="Hosoyama A."/>
            <person name="Uohara A."/>
            <person name="Ohji S."/>
            <person name="Ichikawa N."/>
        </authorList>
    </citation>
    <scope>NUCLEOTIDE SEQUENCE [LARGE SCALE GENOMIC DNA]</scope>
    <source>
        <strain evidence="1 2">NBRC 12675</strain>
    </source>
</reference>
<dbReference type="AlphaFoldDB" id="A0A4Y3QGY4"/>
<dbReference type="OrthoDB" id="1347735at2"/>
<evidence type="ECO:0000313" key="1">
    <source>
        <dbReference type="EMBL" id="GEB44219.1"/>
    </source>
</evidence>
<comment type="caution">
    <text evidence="1">The sequence shown here is derived from an EMBL/GenBank/DDBJ whole genome shotgun (WGS) entry which is preliminary data.</text>
</comment>
<dbReference type="InterPro" id="IPR025506">
    <property type="entry name" value="Abi_alpha"/>
</dbReference>
<gene>
    <name evidence="1" type="ORF">MTE01_01640</name>
</gene>
<dbReference type="RefSeq" id="WP_141375161.1">
    <property type="nucleotide sequence ID" value="NZ_BJML01000001.1"/>
</dbReference>
<protein>
    <submittedName>
        <fullName evidence="1">Uncharacterized protein</fullName>
    </submittedName>
</protein>
<evidence type="ECO:0000313" key="2">
    <source>
        <dbReference type="Proteomes" id="UP000319525"/>
    </source>
</evidence>
<accession>A0A4Y3QGY4</accession>
<dbReference type="Pfam" id="PF14337">
    <property type="entry name" value="Abi_alpha"/>
    <property type="match status" value="1"/>
</dbReference>
<name>A0A4Y3QGY4_MICTE</name>
<proteinExistence type="predicted"/>
<organism evidence="1 2">
    <name type="scientific">Microbacterium testaceum</name>
    <name type="common">Aureobacterium testaceum</name>
    <name type="synonym">Brevibacterium testaceum</name>
    <dbReference type="NCBI Taxonomy" id="2033"/>
    <lineage>
        <taxon>Bacteria</taxon>
        <taxon>Bacillati</taxon>
        <taxon>Actinomycetota</taxon>
        <taxon>Actinomycetes</taxon>
        <taxon>Micrococcales</taxon>
        <taxon>Microbacteriaceae</taxon>
        <taxon>Microbacterium</taxon>
    </lineage>
</organism>
<sequence length="320" mass="34656">MTGLEAAAGAAALGAAKSTTELAMRSAREIRKSEQQALLEAAKQTEEFKAAARLKGQKMAIKEAMSLIIMRPLAGIMGISRTYFETEFSSDYAAKIEDVPDEDLQTPKASIAGPVFEGLSYSLDEPVLKQMYLELLATASNARSANWAHPSFAQIVRELTSDEAIYLRDLLGHNARTTPIVQFKRVFDPAGGYNIIRTHVLNTESQDGLPVADPMTPTYVDNWVRLKLVTVDYTRSLTADGAYDWQEKRPERAAAQAAVEAMLNAPNFQEIGGARGITGAHLDYDKGIITATDFGDKFAAAVGMQDTSLTTPTANGTEDG</sequence>